<dbReference type="EMBL" id="NHOQ01002485">
    <property type="protein sequence ID" value="PWA16179.1"/>
    <property type="molecule type" value="Genomic_DNA"/>
</dbReference>
<reference evidence="3 4" key="1">
    <citation type="journal article" date="2018" name="G3 (Bethesda)">
        <title>A High-Quality Reference Genome for the Invasive Mosquitofish Gambusia affinis Using a Chicago Library.</title>
        <authorList>
            <person name="Hoffberg S.L."/>
            <person name="Troendle N.J."/>
            <person name="Glenn T.C."/>
            <person name="Mahmud O."/>
            <person name="Louha S."/>
            <person name="Chalopin D."/>
            <person name="Bennetzen J.L."/>
            <person name="Mauricio R."/>
        </authorList>
    </citation>
    <scope>NUCLEOTIDE SEQUENCE [LARGE SCALE GENOMIC DNA]</scope>
    <source>
        <strain evidence="3">NE01/NJP1002.9</strain>
        <tissue evidence="3">Muscle</tissue>
    </source>
</reference>
<comment type="caution">
    <text evidence="3">The sequence shown here is derived from an EMBL/GenBank/DDBJ whole genome shotgun (WGS) entry which is preliminary data.</text>
</comment>
<dbReference type="AlphaFoldDB" id="A0A315UXZ2"/>
<feature type="compositionally biased region" description="Polar residues" evidence="1">
    <location>
        <begin position="127"/>
        <end position="138"/>
    </location>
</feature>
<dbReference type="InterPro" id="IPR027958">
    <property type="entry name" value="DUF4657"/>
</dbReference>
<feature type="compositionally biased region" description="Basic and acidic residues" evidence="1">
    <location>
        <begin position="226"/>
        <end position="254"/>
    </location>
</feature>
<feature type="compositionally biased region" description="Polar residues" evidence="1">
    <location>
        <begin position="52"/>
        <end position="65"/>
    </location>
</feature>
<protein>
    <recommendedName>
        <fullName evidence="2">DUF4657 domain-containing protein</fullName>
    </recommendedName>
</protein>
<feature type="region of interest" description="Disordered" evidence="1">
    <location>
        <begin position="52"/>
        <end position="99"/>
    </location>
</feature>
<evidence type="ECO:0000256" key="1">
    <source>
        <dbReference type="SAM" id="MobiDB-lite"/>
    </source>
</evidence>
<feature type="region of interest" description="Disordered" evidence="1">
    <location>
        <begin position="119"/>
        <end position="196"/>
    </location>
</feature>
<name>A0A315UXZ2_GAMAF</name>
<feature type="compositionally biased region" description="Basic and acidic residues" evidence="1">
    <location>
        <begin position="422"/>
        <end position="436"/>
    </location>
</feature>
<gene>
    <name evidence="3" type="ORF">CCH79_00018298</name>
</gene>
<dbReference type="Pfam" id="PF15552">
    <property type="entry name" value="DUF4657"/>
    <property type="match status" value="1"/>
</dbReference>
<feature type="compositionally biased region" description="Polar residues" evidence="1">
    <location>
        <begin position="371"/>
        <end position="385"/>
    </location>
</feature>
<evidence type="ECO:0000259" key="2">
    <source>
        <dbReference type="Pfam" id="PF15552"/>
    </source>
</evidence>
<evidence type="ECO:0000313" key="3">
    <source>
        <dbReference type="EMBL" id="PWA16179.1"/>
    </source>
</evidence>
<accession>A0A315UXZ2</accession>
<feature type="domain" description="DUF4657" evidence="2">
    <location>
        <begin position="226"/>
        <end position="339"/>
    </location>
</feature>
<dbReference type="Proteomes" id="UP000250572">
    <property type="component" value="Unassembled WGS sequence"/>
</dbReference>
<evidence type="ECO:0000313" key="4">
    <source>
        <dbReference type="Proteomes" id="UP000250572"/>
    </source>
</evidence>
<keyword evidence="4" id="KW-1185">Reference proteome</keyword>
<sequence>MSMKRKKAGLVISWQRSFSILAPWRKGKGDRNAVLDSDVVLTKMKPLNNFNEKFQSTENSVSTLSAAPVSEHNTPDPGEASEVNSHPEDKSRMDSGTGYLPGIFSDSHLSRLYKFESEDSGVELPSGANSPSTPTGSEKSFAVHSRESSCHSCNLDSDSTSSPDALVTKNQNSKEANGLKNSANSTGYTQDDMFIDRDDFDPSVVTVKLYICEEMDQGDATGSTSEDVRQRSKRLDEKISSDDKNSSESVKPADEFLPTQCKDETDEAIKAESLRRSDTRDSLEDYMDTCCKLSEAQQQRSSALGSGFGYLEHICQLLEKIARLQEVNVRLQRQICSLQRDSRMRKTKEECFQRCCSCGSATLAFQNWQSKSDFPSPSGTSSDLSTIPEVGWHPLPSARKGMSSEDLSAVPEWRRSQNQRSCAEREPHHHGDRTEGRSPPTGRLSENYMWGRFKDLVRKSKGKNQSGLGLTSASLKLSCPQLYRPDEEQTRCLTRNRNSMIALGYQNKQEDISWLYISKEKV</sequence>
<organism evidence="3 4">
    <name type="scientific">Gambusia affinis</name>
    <name type="common">Western mosquitofish</name>
    <name type="synonym">Heterandria affinis</name>
    <dbReference type="NCBI Taxonomy" id="33528"/>
    <lineage>
        <taxon>Eukaryota</taxon>
        <taxon>Metazoa</taxon>
        <taxon>Chordata</taxon>
        <taxon>Craniata</taxon>
        <taxon>Vertebrata</taxon>
        <taxon>Euteleostomi</taxon>
        <taxon>Actinopterygii</taxon>
        <taxon>Neopterygii</taxon>
        <taxon>Teleostei</taxon>
        <taxon>Neoteleostei</taxon>
        <taxon>Acanthomorphata</taxon>
        <taxon>Ovalentaria</taxon>
        <taxon>Atherinomorphae</taxon>
        <taxon>Cyprinodontiformes</taxon>
        <taxon>Poeciliidae</taxon>
        <taxon>Poeciliinae</taxon>
        <taxon>Gambusia</taxon>
    </lineage>
</organism>
<feature type="region of interest" description="Disordered" evidence="1">
    <location>
        <begin position="371"/>
        <end position="445"/>
    </location>
</feature>
<feature type="region of interest" description="Disordered" evidence="1">
    <location>
        <begin position="218"/>
        <end position="258"/>
    </location>
</feature>
<feature type="compositionally biased region" description="Polar residues" evidence="1">
    <location>
        <begin position="150"/>
        <end position="189"/>
    </location>
</feature>
<proteinExistence type="predicted"/>